<feature type="region of interest" description="Disordered" evidence="1">
    <location>
        <begin position="49"/>
        <end position="70"/>
    </location>
</feature>
<evidence type="ECO:0000256" key="1">
    <source>
        <dbReference type="SAM" id="MobiDB-lite"/>
    </source>
</evidence>
<comment type="caution">
    <text evidence="2">The sequence shown here is derived from an EMBL/GenBank/DDBJ whole genome shotgun (WGS) entry which is preliminary data.</text>
</comment>
<dbReference type="EMBL" id="PDCK01000042">
    <property type="protein sequence ID" value="PRQ41047.1"/>
    <property type="molecule type" value="Genomic_DNA"/>
</dbReference>
<proteinExistence type="predicted"/>
<keyword evidence="3" id="KW-1185">Reference proteome</keyword>
<gene>
    <name evidence="2" type="ORF">RchiOBHm_Chr4g0442731</name>
</gene>
<reference evidence="2 3" key="1">
    <citation type="journal article" date="2018" name="Nat. Genet.">
        <title>The Rosa genome provides new insights in the design of modern roses.</title>
        <authorList>
            <person name="Bendahmane M."/>
        </authorList>
    </citation>
    <scope>NUCLEOTIDE SEQUENCE [LARGE SCALE GENOMIC DNA]</scope>
    <source>
        <strain evidence="3">cv. Old Blush</strain>
    </source>
</reference>
<dbReference type="AlphaFoldDB" id="A0A2P6R3M2"/>
<dbReference type="Gramene" id="PRQ41047">
    <property type="protein sequence ID" value="PRQ41047"/>
    <property type="gene ID" value="RchiOBHm_Chr4g0442731"/>
</dbReference>
<sequence>MSTAAGFFTRLPRAPAATSESLSPPRSISLVTSLNARSQAILMHKLDRSGSGSSFTVTSRPKAKATCPSNSPAPDLPLIDSLGFQNFDSVILFQFCYFVI</sequence>
<evidence type="ECO:0000313" key="2">
    <source>
        <dbReference type="EMBL" id="PRQ41047.1"/>
    </source>
</evidence>
<evidence type="ECO:0000313" key="3">
    <source>
        <dbReference type="Proteomes" id="UP000238479"/>
    </source>
</evidence>
<feature type="compositionally biased region" description="Polar residues" evidence="1">
    <location>
        <begin position="50"/>
        <end position="59"/>
    </location>
</feature>
<dbReference type="Proteomes" id="UP000238479">
    <property type="component" value="Chromosome 4"/>
</dbReference>
<protein>
    <submittedName>
        <fullName evidence="2">Uncharacterized protein</fullName>
    </submittedName>
</protein>
<name>A0A2P6R3M2_ROSCH</name>
<accession>A0A2P6R3M2</accession>
<organism evidence="2 3">
    <name type="scientific">Rosa chinensis</name>
    <name type="common">China rose</name>
    <dbReference type="NCBI Taxonomy" id="74649"/>
    <lineage>
        <taxon>Eukaryota</taxon>
        <taxon>Viridiplantae</taxon>
        <taxon>Streptophyta</taxon>
        <taxon>Embryophyta</taxon>
        <taxon>Tracheophyta</taxon>
        <taxon>Spermatophyta</taxon>
        <taxon>Magnoliopsida</taxon>
        <taxon>eudicotyledons</taxon>
        <taxon>Gunneridae</taxon>
        <taxon>Pentapetalae</taxon>
        <taxon>rosids</taxon>
        <taxon>fabids</taxon>
        <taxon>Rosales</taxon>
        <taxon>Rosaceae</taxon>
        <taxon>Rosoideae</taxon>
        <taxon>Rosoideae incertae sedis</taxon>
        <taxon>Rosa</taxon>
    </lineage>
</organism>